<dbReference type="GO" id="GO:0005886">
    <property type="term" value="C:plasma membrane"/>
    <property type="evidence" value="ECO:0007669"/>
    <property type="project" value="UniProtKB-SubCell"/>
</dbReference>
<dbReference type="SUPFAM" id="SSF82861">
    <property type="entry name" value="Mechanosensitive channel protein MscS (YggB), transmembrane region"/>
    <property type="match status" value="1"/>
</dbReference>
<dbReference type="InterPro" id="IPR049278">
    <property type="entry name" value="MS_channel_C"/>
</dbReference>
<evidence type="ECO:0000256" key="3">
    <source>
        <dbReference type="ARBA" id="ARBA00022475"/>
    </source>
</evidence>
<gene>
    <name evidence="12" type="ORF">SAMN05421799_103286</name>
</gene>
<evidence type="ECO:0000259" key="11">
    <source>
        <dbReference type="Pfam" id="PF21088"/>
    </source>
</evidence>
<evidence type="ECO:0000256" key="8">
    <source>
        <dbReference type="SAM" id="Phobius"/>
    </source>
</evidence>
<dbReference type="InterPro" id="IPR045276">
    <property type="entry name" value="YbiO_bact"/>
</dbReference>
<evidence type="ECO:0000256" key="2">
    <source>
        <dbReference type="ARBA" id="ARBA00008017"/>
    </source>
</evidence>
<keyword evidence="6 8" id="KW-0472">Membrane</keyword>
<dbReference type="STRING" id="252246.SAMN05421799_103286"/>
<dbReference type="InterPro" id="IPR023408">
    <property type="entry name" value="MscS_beta-dom_sf"/>
</dbReference>
<dbReference type="Gene3D" id="3.30.70.100">
    <property type="match status" value="1"/>
</dbReference>
<proteinExistence type="inferred from homology"/>
<dbReference type="RefSeq" id="WP_076345900.1">
    <property type="nucleotide sequence ID" value="NZ_FTOO01000003.1"/>
</dbReference>
<dbReference type="PANTHER" id="PTHR30460:SF0">
    <property type="entry name" value="MODERATE CONDUCTANCE MECHANOSENSITIVE CHANNEL YBIO"/>
    <property type="match status" value="1"/>
</dbReference>
<evidence type="ECO:0000259" key="9">
    <source>
        <dbReference type="Pfam" id="PF00924"/>
    </source>
</evidence>
<reference evidence="13" key="1">
    <citation type="submission" date="2017-01" db="EMBL/GenBank/DDBJ databases">
        <authorList>
            <person name="Varghese N."/>
            <person name="Submissions S."/>
        </authorList>
    </citation>
    <scope>NUCLEOTIDE SEQUENCE [LARGE SCALE GENOMIC DNA]</scope>
    <source>
        <strain evidence="13">DSM 16176</strain>
    </source>
</reference>
<comment type="subcellular location">
    <subcellularLocation>
        <location evidence="1">Cell membrane</location>
        <topology evidence="1">Multi-pass membrane protein</topology>
    </subcellularLocation>
</comment>
<keyword evidence="5 8" id="KW-1133">Transmembrane helix</keyword>
<evidence type="ECO:0000256" key="6">
    <source>
        <dbReference type="ARBA" id="ARBA00023136"/>
    </source>
</evidence>
<dbReference type="Proteomes" id="UP000186156">
    <property type="component" value="Unassembled WGS sequence"/>
</dbReference>
<dbReference type="InterPro" id="IPR010920">
    <property type="entry name" value="LSM_dom_sf"/>
</dbReference>
<dbReference type="Pfam" id="PF00924">
    <property type="entry name" value="MS_channel_2nd"/>
    <property type="match status" value="1"/>
</dbReference>
<dbReference type="InterPro" id="IPR011066">
    <property type="entry name" value="MscS_channel_C_sf"/>
</dbReference>
<comment type="function">
    <text evidence="7">May play a role in resistance to osmotic downshock.</text>
</comment>
<feature type="domain" description="Mechanosensitive ion channel transmembrane helices 2/3" evidence="11">
    <location>
        <begin position="70"/>
        <end position="111"/>
    </location>
</feature>
<dbReference type="EMBL" id="FTOO01000003">
    <property type="protein sequence ID" value="SIS75438.1"/>
    <property type="molecule type" value="Genomic_DNA"/>
</dbReference>
<dbReference type="SUPFAM" id="SSF50182">
    <property type="entry name" value="Sm-like ribonucleoproteins"/>
    <property type="match status" value="1"/>
</dbReference>
<dbReference type="PANTHER" id="PTHR30460">
    <property type="entry name" value="MODERATE CONDUCTANCE MECHANOSENSITIVE CHANNEL YBIO"/>
    <property type="match status" value="1"/>
</dbReference>
<evidence type="ECO:0000259" key="10">
    <source>
        <dbReference type="Pfam" id="PF21082"/>
    </source>
</evidence>
<comment type="similarity">
    <text evidence="2">Belongs to the MscS (TC 1.A.23) family.</text>
</comment>
<feature type="transmembrane region" description="Helical" evidence="8">
    <location>
        <begin position="64"/>
        <end position="82"/>
    </location>
</feature>
<feature type="transmembrane region" description="Helical" evidence="8">
    <location>
        <begin position="88"/>
        <end position="110"/>
    </location>
</feature>
<dbReference type="Pfam" id="PF21082">
    <property type="entry name" value="MS_channel_3rd"/>
    <property type="match status" value="1"/>
</dbReference>
<evidence type="ECO:0000313" key="13">
    <source>
        <dbReference type="Proteomes" id="UP000186156"/>
    </source>
</evidence>
<evidence type="ECO:0000256" key="5">
    <source>
        <dbReference type="ARBA" id="ARBA00022989"/>
    </source>
</evidence>
<sequence length="282" mass="30909">MTLWADIGRKALSDLPSLEVVIWDAIRIAIFLVLARILIRIGVRITRRTLSLHTRMDDRRRKTLESLFTNVIRYTVYFVLVVEVLSLFHVNVAAILASAGIVGVAVGFGAQSLVKDVISGLFILFEDQYGVGDTVQINSFKGTVISIGIRLTRIQAWTGEVQVIPNGQITSVINYSRTNSTAVIDVTVPYDVDVDLVKSVMRDVLEQLQQERPDVVTGPVTVLGVQDVSNANVVIRATAICAPTKNGEIERVAHERIKQALDKALHEDEGEHGAASGELVAE</sequence>
<protein>
    <submittedName>
        <fullName evidence="12">Small conductance mechanosensitive channel</fullName>
    </submittedName>
</protein>
<dbReference type="SUPFAM" id="SSF82689">
    <property type="entry name" value="Mechanosensitive channel protein MscS (YggB), C-terminal domain"/>
    <property type="match status" value="1"/>
</dbReference>
<keyword evidence="4 8" id="KW-0812">Transmembrane</keyword>
<dbReference type="Pfam" id="PF21088">
    <property type="entry name" value="MS_channel_1st"/>
    <property type="match status" value="1"/>
</dbReference>
<dbReference type="FunFam" id="2.30.30.60:FF:000001">
    <property type="entry name" value="MscS Mechanosensitive ion channel"/>
    <property type="match status" value="1"/>
</dbReference>
<feature type="domain" description="Mechanosensitive ion channel MscS" evidence="9">
    <location>
        <begin position="113"/>
        <end position="177"/>
    </location>
</feature>
<evidence type="ECO:0000256" key="4">
    <source>
        <dbReference type="ARBA" id="ARBA00022692"/>
    </source>
</evidence>
<dbReference type="InterPro" id="IPR006685">
    <property type="entry name" value="MscS_channel_2nd"/>
</dbReference>
<accession>A0A1N7LNN4</accession>
<dbReference type="Gene3D" id="2.30.30.60">
    <property type="match status" value="1"/>
</dbReference>
<dbReference type="OrthoDB" id="9809206at2"/>
<organism evidence="12 13">
    <name type="scientific">Alicyclobacillus vulcanalis</name>
    <dbReference type="NCBI Taxonomy" id="252246"/>
    <lineage>
        <taxon>Bacteria</taxon>
        <taxon>Bacillati</taxon>
        <taxon>Bacillota</taxon>
        <taxon>Bacilli</taxon>
        <taxon>Bacillales</taxon>
        <taxon>Alicyclobacillaceae</taxon>
        <taxon>Alicyclobacillus</taxon>
    </lineage>
</organism>
<evidence type="ECO:0000313" key="12">
    <source>
        <dbReference type="EMBL" id="SIS75438.1"/>
    </source>
</evidence>
<dbReference type="AlphaFoldDB" id="A0A1N7LNN4"/>
<keyword evidence="13" id="KW-1185">Reference proteome</keyword>
<keyword evidence="3" id="KW-1003">Cell membrane</keyword>
<feature type="transmembrane region" description="Helical" evidence="8">
    <location>
        <begin position="20"/>
        <end position="43"/>
    </location>
</feature>
<evidence type="ECO:0000256" key="1">
    <source>
        <dbReference type="ARBA" id="ARBA00004651"/>
    </source>
</evidence>
<dbReference type="GO" id="GO:0008381">
    <property type="term" value="F:mechanosensitive monoatomic ion channel activity"/>
    <property type="evidence" value="ECO:0007669"/>
    <property type="project" value="InterPro"/>
</dbReference>
<feature type="domain" description="Mechanosensitive ion channel MscS C-terminal" evidence="10">
    <location>
        <begin position="183"/>
        <end position="264"/>
    </location>
</feature>
<evidence type="ECO:0000256" key="7">
    <source>
        <dbReference type="ARBA" id="ARBA00059688"/>
    </source>
</evidence>
<dbReference type="InterPro" id="IPR011014">
    <property type="entry name" value="MscS_channel_TM-2"/>
</dbReference>
<name>A0A1N7LNN4_9BACL</name>
<dbReference type="Gene3D" id="1.10.287.1260">
    <property type="match status" value="1"/>
</dbReference>
<dbReference type="InterPro" id="IPR049142">
    <property type="entry name" value="MS_channel_1st"/>
</dbReference>